<dbReference type="Gene3D" id="3.40.50.450">
    <property type="match status" value="1"/>
</dbReference>
<dbReference type="PANTHER" id="PTHR31223:SF70">
    <property type="entry name" value="LOG FAMILY PROTEIN YJL055W"/>
    <property type="match status" value="1"/>
</dbReference>
<proteinExistence type="inferred from homology"/>
<dbReference type="SUPFAM" id="SSF102405">
    <property type="entry name" value="MCP/YpsA-like"/>
    <property type="match status" value="1"/>
</dbReference>
<sequence>MRVTVYCGTRLENAEKLAKTARAIGNALAKNHIELVYCGPLAGLMREIVKGVFEKEGAVTGIYPSGSFAEDLPPIITGSSTYTEFYTDTREEQTQQLLEMSDAYLVLPGGFGTLEELSSVCSFMTLGKLPVKPIGVLMNEGLKDGLKPLLTMFEASSFAWAELSETLFVLSDVETLIQRLAAKGSKKECLAG</sequence>
<dbReference type="AlphaFoldDB" id="A0ABD6YXJ5"/>
<organism evidence="2 3">
    <name type="scientific">Enterococcus casseliflavus</name>
    <name type="common">Enterococcus flavescens</name>
    <dbReference type="NCBI Taxonomy" id="37734"/>
    <lineage>
        <taxon>Bacteria</taxon>
        <taxon>Bacillati</taxon>
        <taxon>Bacillota</taxon>
        <taxon>Bacilli</taxon>
        <taxon>Lactobacillales</taxon>
        <taxon>Enterococcaceae</taxon>
        <taxon>Enterococcus</taxon>
    </lineage>
</organism>
<evidence type="ECO:0000256" key="1">
    <source>
        <dbReference type="ARBA" id="ARBA00006763"/>
    </source>
</evidence>
<dbReference type="InterPro" id="IPR031100">
    <property type="entry name" value="LOG_fam"/>
</dbReference>
<dbReference type="Proteomes" id="UP000422837">
    <property type="component" value="Chromosome"/>
</dbReference>
<protein>
    <submittedName>
        <fullName evidence="2">Lysine decarboxylase</fullName>
    </submittedName>
</protein>
<reference evidence="2 3" key="1">
    <citation type="submission" date="2019-11" db="EMBL/GenBank/DDBJ databases">
        <title>Detection and genome characteristic of a blood enterococcus casselifavus isolate from Zhengzhou,china.</title>
        <authorList>
            <person name="Wen P."/>
        </authorList>
    </citation>
    <scope>NUCLEOTIDE SEQUENCE [LARGE SCALE GENOMIC DNA]</scope>
    <source>
        <strain evidence="2 3">EC291</strain>
    </source>
</reference>
<dbReference type="EMBL" id="CP046123">
    <property type="protein sequence ID" value="QGN28771.1"/>
    <property type="molecule type" value="Genomic_DNA"/>
</dbReference>
<evidence type="ECO:0000313" key="3">
    <source>
        <dbReference type="Proteomes" id="UP000422837"/>
    </source>
</evidence>
<gene>
    <name evidence="2" type="ORF">GFU50_04305</name>
</gene>
<name>A0ABD6YXJ5_ENTCA</name>
<accession>A0ABD6YXJ5</accession>
<dbReference type="PANTHER" id="PTHR31223">
    <property type="entry name" value="LOG FAMILY PROTEIN YJL055W"/>
    <property type="match status" value="1"/>
</dbReference>
<comment type="similarity">
    <text evidence="1">Belongs to the LOG family.</text>
</comment>
<evidence type="ECO:0000313" key="2">
    <source>
        <dbReference type="EMBL" id="QGN28771.1"/>
    </source>
</evidence>
<dbReference type="Pfam" id="PF03641">
    <property type="entry name" value="Lysine_decarbox"/>
    <property type="match status" value="1"/>
</dbReference>
<dbReference type="RefSeq" id="WP_010747723.1">
    <property type="nucleotide sequence ID" value="NZ_CP046123.1"/>
</dbReference>